<evidence type="ECO:0000313" key="2">
    <source>
        <dbReference type="Proteomes" id="UP001357485"/>
    </source>
</evidence>
<accession>A0ABR0LZ98</accession>
<proteinExistence type="predicted"/>
<protein>
    <submittedName>
        <fullName evidence="1">Uncharacterized protein</fullName>
    </submittedName>
</protein>
<name>A0ABR0LZ98_9PEZI</name>
<dbReference type="Proteomes" id="UP001357485">
    <property type="component" value="Unassembled WGS sequence"/>
</dbReference>
<organism evidence="1 2">
    <name type="scientific">Cryomyces antarcticus</name>
    <dbReference type="NCBI Taxonomy" id="329879"/>
    <lineage>
        <taxon>Eukaryota</taxon>
        <taxon>Fungi</taxon>
        <taxon>Dikarya</taxon>
        <taxon>Ascomycota</taxon>
        <taxon>Pezizomycotina</taxon>
        <taxon>Dothideomycetes</taxon>
        <taxon>Dothideomycetes incertae sedis</taxon>
        <taxon>Cryomyces</taxon>
    </lineage>
</organism>
<reference evidence="1 2" key="1">
    <citation type="submission" date="2023-08" db="EMBL/GenBank/DDBJ databases">
        <title>Black Yeasts Isolated from many extreme environments.</title>
        <authorList>
            <person name="Coleine C."/>
            <person name="Stajich J.E."/>
            <person name="Selbmann L."/>
        </authorList>
    </citation>
    <scope>NUCLEOTIDE SEQUENCE [LARGE SCALE GENOMIC DNA]</scope>
    <source>
        <strain evidence="1 2">CCFEE 536</strain>
    </source>
</reference>
<keyword evidence="2" id="KW-1185">Reference proteome</keyword>
<comment type="caution">
    <text evidence="1">The sequence shown here is derived from an EMBL/GenBank/DDBJ whole genome shotgun (WGS) entry which is preliminary data.</text>
</comment>
<dbReference type="EMBL" id="JAVRRA010008622">
    <property type="protein sequence ID" value="KAK5256247.1"/>
    <property type="molecule type" value="Genomic_DNA"/>
</dbReference>
<sequence>MSFTDDIKRAAPFSAYDGRKAAVVADHQVVTVAGLEDSDEALAFLQNHPNAAEVAL</sequence>
<gene>
    <name evidence="1" type="ORF">LTR16_003701</name>
</gene>
<evidence type="ECO:0000313" key="1">
    <source>
        <dbReference type="EMBL" id="KAK5256247.1"/>
    </source>
</evidence>